<protein>
    <recommendedName>
        <fullName evidence="2">Vacuolar fusion protein MON1 homolog</fullName>
    </recommendedName>
</protein>
<sequence>MSNNPLEPNPYNIFILSETGRPIFASCGEENRYSDLFALITVLVKKTEENSDSLQTIQANDLHIVFMLKSYMIFCIVSKFPFNLTQQLQLVYHQVLSLLPTDHIKRTLGTHANYDIRSLLKGFNKSVCTYVEEWKHNPTYFFSGVGLFPMMPSDRSFITNTLDSIIKEVNEDENITFAMIISRKKLVTSVKTTSHTLSASDTNIVINLIECNPPMIKEMEIYVPICLPTISSRGYFHAYFCYPWENIDACLVIICRKVDSFQESKLVKTKFVETFEEYKRFSEILELFGTVEGFKIPSPQLDFLWHFIYKDTESSHIMTSMTKVPFITEKERDHLNYTYHRINDLMCSKKKPKFIFNTNPDYNLLAMVGDNYELYVILNPTTNSHDAIDLCEKLLKFVRKEEKRFLLL</sequence>
<dbReference type="Pfam" id="PF19038">
    <property type="entry name" value="Fuz_longin_3"/>
    <property type="match status" value="1"/>
</dbReference>
<dbReference type="InterPro" id="IPR043971">
    <property type="entry name" value="FUZ/MON1/HPS1_longin_2"/>
</dbReference>
<dbReference type="WBParaSite" id="SPAL_0001474300.1">
    <property type="protein sequence ID" value="SPAL_0001474300.1"/>
    <property type="gene ID" value="SPAL_0001474300"/>
</dbReference>
<feature type="domain" description="FUZ/MON1/HPS1 first Longin" evidence="3">
    <location>
        <begin position="12"/>
        <end position="124"/>
    </location>
</feature>
<evidence type="ECO:0000313" key="7">
    <source>
        <dbReference type="WBParaSite" id="SPAL_0001474300.1"/>
    </source>
</evidence>
<dbReference type="InterPro" id="IPR004353">
    <property type="entry name" value="Mon1"/>
</dbReference>
<comment type="function">
    <text evidence="2">Plays an important role in membrane trafficking through the secretory apparatus.</text>
</comment>
<dbReference type="GO" id="GO:0006623">
    <property type="term" value="P:protein targeting to vacuole"/>
    <property type="evidence" value="ECO:0007669"/>
    <property type="project" value="UniProtKB-UniRule"/>
</dbReference>
<dbReference type="PRINTS" id="PR01546">
    <property type="entry name" value="YEAST73DUF"/>
</dbReference>
<dbReference type="AlphaFoldDB" id="A0A0N5CA18"/>
<feature type="domain" description="FUZ/MON1/HPS1 second Longin" evidence="4">
    <location>
        <begin position="174"/>
        <end position="273"/>
    </location>
</feature>
<proteinExistence type="inferred from homology"/>
<dbReference type="PANTHER" id="PTHR13027">
    <property type="entry name" value="SAND PROTEIN-RELATED"/>
    <property type="match status" value="1"/>
</dbReference>
<evidence type="ECO:0000259" key="4">
    <source>
        <dbReference type="Pfam" id="PF19037"/>
    </source>
</evidence>
<dbReference type="InterPro" id="IPR043970">
    <property type="entry name" value="FUZ/MON1/HPS1_longin_3"/>
</dbReference>
<dbReference type="Pfam" id="PF19036">
    <property type="entry name" value="Fuz_longin_1"/>
    <property type="match status" value="1"/>
</dbReference>
<name>A0A0N5CA18_STREA</name>
<dbReference type="Proteomes" id="UP000046392">
    <property type="component" value="Unplaced"/>
</dbReference>
<organism evidence="6 7">
    <name type="scientific">Strongyloides papillosus</name>
    <name type="common">Intestinal threadworm</name>
    <dbReference type="NCBI Taxonomy" id="174720"/>
    <lineage>
        <taxon>Eukaryota</taxon>
        <taxon>Metazoa</taxon>
        <taxon>Ecdysozoa</taxon>
        <taxon>Nematoda</taxon>
        <taxon>Chromadorea</taxon>
        <taxon>Rhabditida</taxon>
        <taxon>Tylenchina</taxon>
        <taxon>Panagrolaimomorpha</taxon>
        <taxon>Strongyloidoidea</taxon>
        <taxon>Strongyloididae</taxon>
        <taxon>Strongyloides</taxon>
    </lineage>
</organism>
<dbReference type="Pfam" id="PF19037">
    <property type="entry name" value="Fuz_longin_2"/>
    <property type="match status" value="1"/>
</dbReference>
<evidence type="ECO:0000256" key="2">
    <source>
        <dbReference type="RuleBase" id="RU367048"/>
    </source>
</evidence>
<dbReference type="GO" id="GO:0032510">
    <property type="term" value="P:endosome to lysosome transport via multivesicular body sorting pathway"/>
    <property type="evidence" value="ECO:0007669"/>
    <property type="project" value="TreeGrafter"/>
</dbReference>
<evidence type="ECO:0000256" key="1">
    <source>
        <dbReference type="ARBA" id="ARBA00008968"/>
    </source>
</evidence>
<comment type="similarity">
    <text evidence="1 2">Belongs to the MON1/SAND family.</text>
</comment>
<dbReference type="GO" id="GO:0035658">
    <property type="term" value="C:Mon1-Ccz1 complex"/>
    <property type="evidence" value="ECO:0007669"/>
    <property type="project" value="TreeGrafter"/>
</dbReference>
<evidence type="ECO:0000313" key="6">
    <source>
        <dbReference type="Proteomes" id="UP000046392"/>
    </source>
</evidence>
<dbReference type="STRING" id="174720.A0A0N5CA18"/>
<keyword evidence="6" id="KW-1185">Reference proteome</keyword>
<evidence type="ECO:0000259" key="3">
    <source>
        <dbReference type="Pfam" id="PF19036"/>
    </source>
</evidence>
<dbReference type="PANTHER" id="PTHR13027:SF7">
    <property type="entry name" value="VACUOLAR FUSION PROTEIN MON1 HOMOLOG"/>
    <property type="match status" value="1"/>
</dbReference>
<accession>A0A0N5CA18</accession>
<evidence type="ECO:0000259" key="5">
    <source>
        <dbReference type="Pfam" id="PF19038"/>
    </source>
</evidence>
<reference evidence="7" key="1">
    <citation type="submission" date="2017-02" db="UniProtKB">
        <authorList>
            <consortium name="WormBaseParasite"/>
        </authorList>
    </citation>
    <scope>IDENTIFICATION</scope>
</reference>
<dbReference type="InterPro" id="IPR043972">
    <property type="entry name" value="FUZ/MON1/HPS1_longin_1"/>
</dbReference>
<feature type="domain" description="FUZ/MON1/HPS1 third Longin" evidence="5">
    <location>
        <begin position="304"/>
        <end position="402"/>
    </location>
</feature>